<dbReference type="AlphaFoldDB" id="A0A382CLM7"/>
<accession>A0A382CLM7</accession>
<gene>
    <name evidence="2" type="ORF">METZ01_LOCUS179588</name>
</gene>
<evidence type="ECO:0000313" key="2">
    <source>
        <dbReference type="EMBL" id="SVB26734.1"/>
    </source>
</evidence>
<keyword evidence="1" id="KW-0812">Transmembrane</keyword>
<keyword evidence="1" id="KW-1133">Transmembrane helix</keyword>
<reference evidence="2" key="1">
    <citation type="submission" date="2018-05" db="EMBL/GenBank/DDBJ databases">
        <authorList>
            <person name="Lanie J.A."/>
            <person name="Ng W.-L."/>
            <person name="Kazmierczak K.M."/>
            <person name="Andrzejewski T.M."/>
            <person name="Davidsen T.M."/>
            <person name="Wayne K.J."/>
            <person name="Tettelin H."/>
            <person name="Glass J.I."/>
            <person name="Rusch D."/>
            <person name="Podicherti R."/>
            <person name="Tsui H.-C.T."/>
            <person name="Winkler M.E."/>
        </authorList>
    </citation>
    <scope>NUCLEOTIDE SEQUENCE</scope>
</reference>
<dbReference type="InterPro" id="IPR058117">
    <property type="entry name" value="BV97_02767-like"/>
</dbReference>
<dbReference type="EMBL" id="UINC01035011">
    <property type="protein sequence ID" value="SVB26734.1"/>
    <property type="molecule type" value="Genomic_DNA"/>
</dbReference>
<dbReference type="NCBIfam" id="NF006749">
    <property type="entry name" value="PRK09272.1-2"/>
    <property type="match status" value="1"/>
</dbReference>
<sequence>MLQTVIKLLLSSGIIVIVSEIAKKNTLIGGLIASIPLVSVMAMVWLYIDTKDIENINALSKSILWMVVPSLALFISLPVLLKSGVNFYISMGISILVTMGCYWLTIAALAKFGIKL</sequence>
<evidence type="ECO:0000256" key="1">
    <source>
        <dbReference type="SAM" id="Phobius"/>
    </source>
</evidence>
<protein>
    <recommendedName>
        <fullName evidence="3">DUF3147 family protein</fullName>
    </recommendedName>
</protein>
<proteinExistence type="predicted"/>
<feature type="transmembrane region" description="Helical" evidence="1">
    <location>
        <begin position="28"/>
        <end position="50"/>
    </location>
</feature>
<feature type="transmembrane region" description="Helical" evidence="1">
    <location>
        <begin position="62"/>
        <end position="81"/>
    </location>
</feature>
<evidence type="ECO:0008006" key="3">
    <source>
        <dbReference type="Google" id="ProtNLM"/>
    </source>
</evidence>
<organism evidence="2">
    <name type="scientific">marine metagenome</name>
    <dbReference type="NCBI Taxonomy" id="408172"/>
    <lineage>
        <taxon>unclassified sequences</taxon>
        <taxon>metagenomes</taxon>
        <taxon>ecological metagenomes</taxon>
    </lineage>
</organism>
<feature type="transmembrane region" description="Helical" evidence="1">
    <location>
        <begin position="87"/>
        <end position="110"/>
    </location>
</feature>
<keyword evidence="1" id="KW-0472">Membrane</keyword>
<name>A0A382CLM7_9ZZZZ</name>